<dbReference type="PANTHER" id="PTHR22726">
    <property type="entry name" value="METALLOENDOPEPTIDASE OMA1"/>
    <property type="match status" value="1"/>
</dbReference>
<dbReference type="PANTHER" id="PTHR22726:SF1">
    <property type="entry name" value="METALLOENDOPEPTIDASE OMA1, MITOCHONDRIAL"/>
    <property type="match status" value="1"/>
</dbReference>
<evidence type="ECO:0000313" key="10">
    <source>
        <dbReference type="Proteomes" id="UP000754226"/>
    </source>
</evidence>
<dbReference type="GO" id="GO:0016020">
    <property type="term" value="C:membrane"/>
    <property type="evidence" value="ECO:0007669"/>
    <property type="project" value="TreeGrafter"/>
</dbReference>
<dbReference type="Proteomes" id="UP000754226">
    <property type="component" value="Unassembled WGS sequence"/>
</dbReference>
<keyword evidence="7" id="KW-0732">Signal</keyword>
<gene>
    <name evidence="9" type="ORF">KHX13_01275</name>
</gene>
<keyword evidence="1 6" id="KW-0645">Protease</keyword>
<name>A0A943EBA7_9FIRM</name>
<dbReference type="Gene3D" id="3.30.2010.10">
    <property type="entry name" value="Metalloproteases ('zincins'), catalytic domain"/>
    <property type="match status" value="1"/>
</dbReference>
<evidence type="ECO:0000256" key="2">
    <source>
        <dbReference type="ARBA" id="ARBA00022723"/>
    </source>
</evidence>
<dbReference type="InterPro" id="IPR051156">
    <property type="entry name" value="Mito/Outer_Membr_Metalloprot"/>
</dbReference>
<dbReference type="GO" id="GO:0046872">
    <property type="term" value="F:metal ion binding"/>
    <property type="evidence" value="ECO:0007669"/>
    <property type="project" value="UniProtKB-KW"/>
</dbReference>
<evidence type="ECO:0000256" key="6">
    <source>
        <dbReference type="RuleBase" id="RU003983"/>
    </source>
</evidence>
<feature type="domain" description="Peptidase M48" evidence="8">
    <location>
        <begin position="56"/>
        <end position="232"/>
    </location>
</feature>
<evidence type="ECO:0000259" key="8">
    <source>
        <dbReference type="Pfam" id="PF01435"/>
    </source>
</evidence>
<evidence type="ECO:0000256" key="1">
    <source>
        <dbReference type="ARBA" id="ARBA00022670"/>
    </source>
</evidence>
<comment type="cofactor">
    <cofactor evidence="6">
        <name>Zn(2+)</name>
        <dbReference type="ChEBI" id="CHEBI:29105"/>
    </cofactor>
    <text evidence="6">Binds 1 zinc ion per subunit.</text>
</comment>
<evidence type="ECO:0000256" key="5">
    <source>
        <dbReference type="ARBA" id="ARBA00023049"/>
    </source>
</evidence>
<evidence type="ECO:0000313" key="9">
    <source>
        <dbReference type="EMBL" id="MBS5518967.1"/>
    </source>
</evidence>
<reference evidence="9" key="1">
    <citation type="submission" date="2021-02" db="EMBL/GenBank/DDBJ databases">
        <title>Infant gut strain persistence is associated with maternal origin, phylogeny, and functional potential including surface adhesion and iron acquisition.</title>
        <authorList>
            <person name="Lou Y.C."/>
        </authorList>
    </citation>
    <scope>NUCLEOTIDE SEQUENCE</scope>
    <source>
        <strain evidence="9">L3_106_000M1_dasL3_106_000M1_concoct_15</strain>
    </source>
</reference>
<keyword evidence="5 6" id="KW-0482">Metalloprotease</keyword>
<dbReference type="EMBL" id="JAGZCZ010000001">
    <property type="protein sequence ID" value="MBS5518967.1"/>
    <property type="molecule type" value="Genomic_DNA"/>
</dbReference>
<keyword evidence="4 6" id="KW-0862">Zinc</keyword>
<dbReference type="EC" id="3.4.24.-" evidence="9"/>
<evidence type="ECO:0000256" key="7">
    <source>
        <dbReference type="SAM" id="SignalP"/>
    </source>
</evidence>
<dbReference type="GO" id="GO:0051603">
    <property type="term" value="P:proteolysis involved in protein catabolic process"/>
    <property type="evidence" value="ECO:0007669"/>
    <property type="project" value="TreeGrafter"/>
</dbReference>
<sequence length="366" mass="39814">MMKKILLLFCLIFGLSFVPTAQAAMISEKQEIEMGERAGKALEAQYGLYQDDEVASRIDRIGQALAAHSTRQIPYTFKVLNTQDVNALACPGGFIYVYKGLVDTMTSDDELAAVLGHEIGHIEKRHTVHQIEKQMALSLLTILAGAASGDPGAGMALASTVSSALMASYSRGDEREADQEGFRLVKEAGFNPYGAAVTMAKLEDLAKDLGNPEYGLYSSHPEPEARLKAALKEVDALHLPEKVTENADGSATVSDGAFSFTFTKAHGYDKPLYRARLMAGALYLAEKRGPVDGTHFISIDGDRSSDIYYEDIRILRFYDSDCALGESLDEGAMRMTEQLQKWAAAAAYRQKTQKTAGPHLALKKAA</sequence>
<keyword evidence="3 6" id="KW-0378">Hydrolase</keyword>
<feature type="signal peptide" evidence="7">
    <location>
        <begin position="1"/>
        <end position="23"/>
    </location>
</feature>
<proteinExistence type="inferred from homology"/>
<protein>
    <submittedName>
        <fullName evidence="9">M48 family metalloprotease</fullName>
        <ecNumber evidence="9">3.4.24.-</ecNumber>
    </submittedName>
</protein>
<keyword evidence="2" id="KW-0479">Metal-binding</keyword>
<evidence type="ECO:0000256" key="3">
    <source>
        <dbReference type="ARBA" id="ARBA00022801"/>
    </source>
</evidence>
<comment type="similarity">
    <text evidence="6">Belongs to the peptidase M48 family.</text>
</comment>
<organism evidence="9 10">
    <name type="scientific">Acidaminococcus intestini</name>
    <dbReference type="NCBI Taxonomy" id="187327"/>
    <lineage>
        <taxon>Bacteria</taxon>
        <taxon>Bacillati</taxon>
        <taxon>Bacillota</taxon>
        <taxon>Negativicutes</taxon>
        <taxon>Acidaminococcales</taxon>
        <taxon>Acidaminococcaceae</taxon>
        <taxon>Acidaminococcus</taxon>
    </lineage>
</organism>
<comment type="caution">
    <text evidence="9">The sequence shown here is derived from an EMBL/GenBank/DDBJ whole genome shotgun (WGS) entry which is preliminary data.</text>
</comment>
<dbReference type="GO" id="GO:0004222">
    <property type="term" value="F:metalloendopeptidase activity"/>
    <property type="evidence" value="ECO:0007669"/>
    <property type="project" value="InterPro"/>
</dbReference>
<dbReference type="AlphaFoldDB" id="A0A943EBA7"/>
<feature type="chain" id="PRO_5038059612" evidence="7">
    <location>
        <begin position="24"/>
        <end position="366"/>
    </location>
</feature>
<dbReference type="InterPro" id="IPR001915">
    <property type="entry name" value="Peptidase_M48"/>
</dbReference>
<dbReference type="Pfam" id="PF01435">
    <property type="entry name" value="Peptidase_M48"/>
    <property type="match status" value="1"/>
</dbReference>
<accession>A0A943EBA7</accession>
<evidence type="ECO:0000256" key="4">
    <source>
        <dbReference type="ARBA" id="ARBA00022833"/>
    </source>
</evidence>